<name>A0A0N1H647_9EURO</name>
<protein>
    <submittedName>
        <fullName evidence="2">Uncharacterized protein</fullName>
    </submittedName>
</protein>
<dbReference type="OrthoDB" id="10459820at2759"/>
<feature type="compositionally biased region" description="Polar residues" evidence="1">
    <location>
        <begin position="146"/>
        <end position="172"/>
    </location>
</feature>
<feature type="region of interest" description="Disordered" evidence="1">
    <location>
        <begin position="114"/>
        <end position="133"/>
    </location>
</feature>
<reference evidence="2 3" key="1">
    <citation type="submission" date="2015-06" db="EMBL/GenBank/DDBJ databases">
        <title>Draft genome of the ant-associated black yeast Phialophora attae CBS 131958.</title>
        <authorList>
            <person name="Moreno L.F."/>
            <person name="Stielow B.J."/>
            <person name="de Hoog S."/>
            <person name="Vicente V.A."/>
            <person name="Weiss V.A."/>
            <person name="de Vries M."/>
            <person name="Cruz L.M."/>
            <person name="Souza E.M."/>
        </authorList>
    </citation>
    <scope>NUCLEOTIDE SEQUENCE [LARGE SCALE GENOMIC DNA]</scope>
    <source>
        <strain evidence="2 3">CBS 131958</strain>
    </source>
</reference>
<dbReference type="EMBL" id="LFJN01000020">
    <property type="protein sequence ID" value="KPI38082.1"/>
    <property type="molecule type" value="Genomic_DNA"/>
</dbReference>
<evidence type="ECO:0000313" key="3">
    <source>
        <dbReference type="Proteomes" id="UP000038010"/>
    </source>
</evidence>
<dbReference type="GeneID" id="28732797"/>
<dbReference type="AlphaFoldDB" id="A0A0N1H647"/>
<dbReference type="VEuPathDB" id="FungiDB:AB675_1202"/>
<organism evidence="2 3">
    <name type="scientific">Cyphellophora attinorum</name>
    <dbReference type="NCBI Taxonomy" id="1664694"/>
    <lineage>
        <taxon>Eukaryota</taxon>
        <taxon>Fungi</taxon>
        <taxon>Dikarya</taxon>
        <taxon>Ascomycota</taxon>
        <taxon>Pezizomycotina</taxon>
        <taxon>Eurotiomycetes</taxon>
        <taxon>Chaetothyriomycetidae</taxon>
        <taxon>Chaetothyriales</taxon>
        <taxon>Cyphellophoraceae</taxon>
        <taxon>Cyphellophora</taxon>
    </lineage>
</organism>
<feature type="region of interest" description="Disordered" evidence="1">
    <location>
        <begin position="146"/>
        <end position="262"/>
    </location>
</feature>
<sequence>MEPTTWNQDTALEWHHTYTEWTYLHGSQFQSVTELADHLRRLNSRFAQLQRGSRMTNAQMNSRFLTLCGQMGHEEMVRDLSLKQSKYMFSGDERSWTSFDEVVARFISFESWQRGERNGATRQQSNEQRPPRGASLEQQMNNVTLNGQSQRQQPSPSWEQSAPAYTNDNSSDYYRDEKPPIPEVRKQPEVQKRPLQRSGTQRAFDFMARQSQMPQVPVQSVHDPMPDPDDLAPPPSLLSPREIKDKRSSRKSMRYDTEEFMS</sequence>
<gene>
    <name evidence="2" type="ORF">AB675_1202</name>
</gene>
<evidence type="ECO:0000313" key="2">
    <source>
        <dbReference type="EMBL" id="KPI38082.1"/>
    </source>
</evidence>
<comment type="caution">
    <text evidence="2">The sequence shown here is derived from an EMBL/GenBank/DDBJ whole genome shotgun (WGS) entry which is preliminary data.</text>
</comment>
<feature type="compositionally biased region" description="Basic and acidic residues" evidence="1">
    <location>
        <begin position="173"/>
        <end position="192"/>
    </location>
</feature>
<feature type="compositionally biased region" description="Basic and acidic residues" evidence="1">
    <location>
        <begin position="253"/>
        <end position="262"/>
    </location>
</feature>
<dbReference type="Proteomes" id="UP000038010">
    <property type="component" value="Unassembled WGS sequence"/>
</dbReference>
<dbReference type="RefSeq" id="XP_017998045.1">
    <property type="nucleotide sequence ID" value="XM_018140927.1"/>
</dbReference>
<keyword evidence="3" id="KW-1185">Reference proteome</keyword>
<proteinExistence type="predicted"/>
<accession>A0A0N1H647</accession>
<feature type="compositionally biased region" description="Low complexity" evidence="1">
    <location>
        <begin position="210"/>
        <end position="223"/>
    </location>
</feature>
<evidence type="ECO:0000256" key="1">
    <source>
        <dbReference type="SAM" id="MobiDB-lite"/>
    </source>
</evidence>